<name>A0A6I5MY75_9BIFI</name>
<dbReference type="Proteomes" id="UP000469292">
    <property type="component" value="Unassembled WGS sequence"/>
</dbReference>
<sequence>MERTDESFRPTVTTDDLDFPDFQEPRMTATTNPTVSVFGRLGARDFVTTGVFTTIMFLVTALGAPLSIVPVLLPLMAVVMPICGGIPFMLFAARVRRFGMITIMGTVLGTLLALMGHGIFVFATGIVFGLLGDLVAAAGRYRSLKFNTLAYGVFSIWLLGNFMPIVLTRDAYYAKLASGRRGVGYADRLMAVMPDWSLAPLAVACFVSGLLGAWLGRAMLRKHFERAGLA</sequence>
<dbReference type="AlphaFoldDB" id="A0A6I5MY75"/>
<organism evidence="2 3">
    <name type="scientific">Bifidobacterium choloepi</name>
    <dbReference type="NCBI Taxonomy" id="2614131"/>
    <lineage>
        <taxon>Bacteria</taxon>
        <taxon>Bacillati</taxon>
        <taxon>Actinomycetota</taxon>
        <taxon>Actinomycetes</taxon>
        <taxon>Bifidobacteriales</taxon>
        <taxon>Bifidobacteriaceae</taxon>
        <taxon>Bifidobacterium</taxon>
    </lineage>
</organism>
<reference evidence="2 3" key="1">
    <citation type="submission" date="2019-09" db="EMBL/GenBank/DDBJ databases">
        <title>Phylogenetic characterization of a novel taxon of the genus Bifidobacterium: Bifidobacterium choloepi sp. nov.</title>
        <authorList>
            <person name="Modesto M."/>
            <person name="Satti M."/>
        </authorList>
    </citation>
    <scope>NUCLEOTIDE SEQUENCE [LARGE SCALE GENOMIC DNA]</scope>
    <source>
        <strain evidence="2 3">BRDM6</strain>
    </source>
</reference>
<comment type="caution">
    <text evidence="2">The sequence shown here is derived from an EMBL/GenBank/DDBJ whole genome shotgun (WGS) entry which is preliminary data.</text>
</comment>
<dbReference type="InterPro" id="IPR011733">
    <property type="entry name" value="CHP02185_IM"/>
</dbReference>
<dbReference type="EMBL" id="VYSG01000001">
    <property type="protein sequence ID" value="NEG69558.1"/>
    <property type="molecule type" value="Genomic_DNA"/>
</dbReference>
<feature type="transmembrane region" description="Helical" evidence="1">
    <location>
        <begin position="46"/>
        <end position="66"/>
    </location>
</feature>
<dbReference type="Pfam" id="PF09605">
    <property type="entry name" value="Trep_Strep"/>
    <property type="match status" value="1"/>
</dbReference>
<keyword evidence="1" id="KW-1133">Transmembrane helix</keyword>
<protein>
    <submittedName>
        <fullName evidence="2">MptD family putative ECF transporter S component</fullName>
    </submittedName>
</protein>
<keyword evidence="3" id="KW-1185">Reference proteome</keyword>
<feature type="transmembrane region" description="Helical" evidence="1">
    <location>
        <begin position="148"/>
        <end position="167"/>
    </location>
</feature>
<feature type="transmembrane region" description="Helical" evidence="1">
    <location>
        <begin position="196"/>
        <end position="216"/>
    </location>
</feature>
<proteinExistence type="predicted"/>
<dbReference type="NCBIfam" id="TIGR02185">
    <property type="entry name" value="Trep_Strep"/>
    <property type="match status" value="1"/>
</dbReference>
<keyword evidence="1" id="KW-0472">Membrane</keyword>
<feature type="transmembrane region" description="Helical" evidence="1">
    <location>
        <begin position="72"/>
        <end position="91"/>
    </location>
</feature>
<evidence type="ECO:0000313" key="3">
    <source>
        <dbReference type="Proteomes" id="UP000469292"/>
    </source>
</evidence>
<gene>
    <name evidence="2" type="ORF">F6S87_02765</name>
</gene>
<evidence type="ECO:0000256" key="1">
    <source>
        <dbReference type="SAM" id="Phobius"/>
    </source>
</evidence>
<evidence type="ECO:0000313" key="2">
    <source>
        <dbReference type="EMBL" id="NEG69558.1"/>
    </source>
</evidence>
<accession>A0A6I5MY75</accession>
<feature type="transmembrane region" description="Helical" evidence="1">
    <location>
        <begin position="98"/>
        <end position="115"/>
    </location>
</feature>
<feature type="transmembrane region" description="Helical" evidence="1">
    <location>
        <begin position="121"/>
        <end position="141"/>
    </location>
</feature>
<keyword evidence="1" id="KW-0812">Transmembrane</keyword>